<dbReference type="STRING" id="443610.VE25_15710"/>
<dbReference type="EMBL" id="JZEX01000129">
    <property type="protein sequence ID" value="KKB10883.1"/>
    <property type="molecule type" value="Genomic_DNA"/>
</dbReference>
<evidence type="ECO:0000256" key="4">
    <source>
        <dbReference type="PIRSR" id="PIRSR001365-1"/>
    </source>
</evidence>
<dbReference type="RefSeq" id="WP_046109597.1">
    <property type="nucleotide sequence ID" value="NZ_JZEX01000129.1"/>
</dbReference>
<name>A0A0F5FPY1_9HYPH</name>
<dbReference type="SMART" id="SM01130">
    <property type="entry name" value="DHDPS"/>
    <property type="match status" value="1"/>
</dbReference>
<proteinExistence type="inferred from homology"/>
<dbReference type="GO" id="GO:0005829">
    <property type="term" value="C:cytosol"/>
    <property type="evidence" value="ECO:0007669"/>
    <property type="project" value="TreeGrafter"/>
</dbReference>
<dbReference type="PANTHER" id="PTHR12128">
    <property type="entry name" value="DIHYDRODIPICOLINATE SYNTHASE"/>
    <property type="match status" value="1"/>
</dbReference>
<comment type="caution">
    <text evidence="6">The sequence shown here is derived from an EMBL/GenBank/DDBJ whole genome shotgun (WGS) entry which is preliminary data.</text>
</comment>
<evidence type="ECO:0000313" key="7">
    <source>
        <dbReference type="Proteomes" id="UP000033632"/>
    </source>
</evidence>
<dbReference type="PIRSF" id="PIRSF001365">
    <property type="entry name" value="DHDPS"/>
    <property type="match status" value="1"/>
</dbReference>
<dbReference type="Proteomes" id="UP000033632">
    <property type="component" value="Unassembled WGS sequence"/>
</dbReference>
<keyword evidence="2 3" id="KW-0456">Lyase</keyword>
<dbReference type="InterPro" id="IPR002220">
    <property type="entry name" value="DapA-like"/>
</dbReference>
<dbReference type="PATRIC" id="fig|443610.3.peg.1421"/>
<feature type="active site" description="Proton donor/acceptor" evidence="4">
    <location>
        <position position="135"/>
    </location>
</feature>
<dbReference type="Pfam" id="PF00701">
    <property type="entry name" value="DHDPS"/>
    <property type="match status" value="1"/>
</dbReference>
<dbReference type="SUPFAM" id="SSF51569">
    <property type="entry name" value="Aldolase"/>
    <property type="match status" value="1"/>
</dbReference>
<reference evidence="6 7" key="1">
    <citation type="submission" date="2015-03" db="EMBL/GenBank/DDBJ databases">
        <authorList>
            <person name="Hassan Y.I."/>
            <person name="Lepp D."/>
            <person name="Li X.-Z."/>
            <person name="Zhou T."/>
        </authorList>
    </citation>
    <scope>NUCLEOTIDE SEQUENCE [LARGE SCALE GENOMIC DNA]</scope>
    <source>
        <strain evidence="6 7">BD-c194</strain>
    </source>
</reference>
<dbReference type="GO" id="GO:0008840">
    <property type="term" value="F:4-hydroxy-tetrahydrodipicolinate synthase activity"/>
    <property type="evidence" value="ECO:0007669"/>
    <property type="project" value="TreeGrafter"/>
</dbReference>
<evidence type="ECO:0000256" key="2">
    <source>
        <dbReference type="ARBA" id="ARBA00023239"/>
    </source>
</evidence>
<dbReference type="OrthoDB" id="199953at2"/>
<comment type="similarity">
    <text evidence="1 3">Belongs to the DapA family.</text>
</comment>
<dbReference type="AlphaFoldDB" id="A0A0F5FPY1"/>
<evidence type="ECO:0000256" key="3">
    <source>
        <dbReference type="PIRNR" id="PIRNR001365"/>
    </source>
</evidence>
<feature type="active site" description="Schiff-base intermediate with substrate" evidence="4">
    <location>
        <position position="163"/>
    </location>
</feature>
<evidence type="ECO:0000256" key="1">
    <source>
        <dbReference type="ARBA" id="ARBA00007592"/>
    </source>
</evidence>
<keyword evidence="7" id="KW-1185">Reference proteome</keyword>
<dbReference type="PANTHER" id="PTHR12128:SF66">
    <property type="entry name" value="4-HYDROXY-2-OXOGLUTARATE ALDOLASE, MITOCHONDRIAL"/>
    <property type="match status" value="1"/>
</dbReference>
<gene>
    <name evidence="6" type="ORF">VE25_15710</name>
</gene>
<dbReference type="Gene3D" id="3.20.20.70">
    <property type="entry name" value="Aldolase class I"/>
    <property type="match status" value="1"/>
</dbReference>
<dbReference type="InterPro" id="IPR013785">
    <property type="entry name" value="Aldolase_TIM"/>
</dbReference>
<dbReference type="CDD" id="cd00408">
    <property type="entry name" value="DHDPS-like"/>
    <property type="match status" value="1"/>
</dbReference>
<evidence type="ECO:0000313" key="6">
    <source>
        <dbReference type="EMBL" id="KKB10883.1"/>
    </source>
</evidence>
<organism evidence="6 7">
    <name type="scientific">Devosia geojensis</name>
    <dbReference type="NCBI Taxonomy" id="443610"/>
    <lineage>
        <taxon>Bacteria</taxon>
        <taxon>Pseudomonadati</taxon>
        <taxon>Pseudomonadota</taxon>
        <taxon>Alphaproteobacteria</taxon>
        <taxon>Hyphomicrobiales</taxon>
        <taxon>Devosiaceae</taxon>
        <taxon>Devosia</taxon>
    </lineage>
</organism>
<dbReference type="PRINTS" id="PR00146">
    <property type="entry name" value="DHPICSNTHASE"/>
</dbReference>
<sequence length="300" mass="31746">MALPKGLAAFPITPCDRHGRVDAVALRRLVARLRSAGVDAVGLLGSTGTFMYLTREQRRTALEVAVDEIAGAAPLMVGVGALRTDDAVELARDATSIGASCGLLAPVSYTPLTEDEAFEHYSTVAREGGLPLCIYDNPGTTHFRFSPELIARLSQVPGIVGVKSPSGLSGETVAHLGDLRARVPAGFSLGYSGDWNVLAPMIAGADVWHSVLGGLLPGICLRIVRAAQNHDEAEARRLDTALGPVWELFRTYSSLRVVYAMAEILGIARAAPPRPILPLSDTARSHVADVIGRLPSELVV</sequence>
<feature type="binding site" evidence="5">
    <location>
        <position position="47"/>
    </location>
    <ligand>
        <name>pyruvate</name>
        <dbReference type="ChEBI" id="CHEBI:15361"/>
    </ligand>
</feature>
<protein>
    <submittedName>
        <fullName evidence="6">Dihydrodipicolinate synthase</fullName>
    </submittedName>
</protein>
<evidence type="ECO:0000256" key="5">
    <source>
        <dbReference type="PIRSR" id="PIRSR001365-2"/>
    </source>
</evidence>
<accession>A0A0F5FPY1</accession>